<name>A0A7W6ETK4_9BACT</name>
<evidence type="ECO:0000313" key="4">
    <source>
        <dbReference type="Proteomes" id="UP000541352"/>
    </source>
</evidence>
<proteinExistence type="predicted"/>
<feature type="signal peptide" evidence="1">
    <location>
        <begin position="1"/>
        <end position="18"/>
    </location>
</feature>
<feature type="domain" description="DUF4440" evidence="2">
    <location>
        <begin position="34"/>
        <end position="128"/>
    </location>
</feature>
<organism evidence="3 4">
    <name type="scientific">Runella defluvii</name>
    <dbReference type="NCBI Taxonomy" id="370973"/>
    <lineage>
        <taxon>Bacteria</taxon>
        <taxon>Pseudomonadati</taxon>
        <taxon>Bacteroidota</taxon>
        <taxon>Cytophagia</taxon>
        <taxon>Cytophagales</taxon>
        <taxon>Spirosomataceae</taxon>
        <taxon>Runella</taxon>
    </lineage>
</organism>
<dbReference type="Pfam" id="PF14534">
    <property type="entry name" value="DUF4440"/>
    <property type="match status" value="2"/>
</dbReference>
<dbReference type="AlphaFoldDB" id="A0A7W6ETK4"/>
<sequence length="396" mass="44842">MKKLIFTFVMLTTGSIYAQTDLKAAFEKGLADYDKNSMEAIQQMDDKLRFVAGHSGQFYDKATTLALLKSRPTAKSETQMSDLRVKQSGSLGVVSGIRNHALVLPNGQKMTWKDAFTYTFEWKNNNWTLTDLHHTKIDYQTGGEDNTLTTQMQQKIGNEYKTDSKAFYANRLSDDFRYATVQGSYLTKEMVLKSDKQNIISSETLQPLIFQSGDLAVETGIHKTVRLDKDGIERSKQVAATYVFQRRNGKWMFVSSQQTDIASPAAQEEAAVRQVIDAETKAYHEANLAVWRSNWATTPYIERQDEKLRKLANTPYLKGQALQKGYEEFGKTHKPTGLNTVVSDYESHISGNLAWATYTQEDKKADGTVGQKQRSLRILEKINGQWKIVMLSLTGF</sequence>
<keyword evidence="1" id="KW-0732">Signal</keyword>
<reference evidence="3 4" key="1">
    <citation type="submission" date="2020-08" db="EMBL/GenBank/DDBJ databases">
        <title>Genomic Encyclopedia of Type Strains, Phase IV (KMG-IV): sequencing the most valuable type-strain genomes for metagenomic binning, comparative biology and taxonomic classification.</title>
        <authorList>
            <person name="Goeker M."/>
        </authorList>
    </citation>
    <scope>NUCLEOTIDE SEQUENCE [LARGE SCALE GENOMIC DNA]</scope>
    <source>
        <strain evidence="3 4">DSM 17976</strain>
    </source>
</reference>
<dbReference type="RefSeq" id="WP_183979504.1">
    <property type="nucleotide sequence ID" value="NZ_JACIBY010000020.1"/>
</dbReference>
<dbReference type="GO" id="GO:0016853">
    <property type="term" value="F:isomerase activity"/>
    <property type="evidence" value="ECO:0007669"/>
    <property type="project" value="UniProtKB-KW"/>
</dbReference>
<evidence type="ECO:0000313" key="3">
    <source>
        <dbReference type="EMBL" id="MBB3841682.1"/>
    </source>
</evidence>
<dbReference type="InterPro" id="IPR027843">
    <property type="entry name" value="DUF4440"/>
</dbReference>
<keyword evidence="3" id="KW-0413">Isomerase</keyword>
<protein>
    <submittedName>
        <fullName evidence="3">Ketosteroid isomerase-like protein</fullName>
    </submittedName>
</protein>
<feature type="chain" id="PRO_5030825021" evidence="1">
    <location>
        <begin position="19"/>
        <end position="396"/>
    </location>
</feature>
<gene>
    <name evidence="3" type="ORF">FHS57_005711</name>
</gene>
<evidence type="ECO:0000256" key="1">
    <source>
        <dbReference type="SAM" id="SignalP"/>
    </source>
</evidence>
<evidence type="ECO:0000259" key="2">
    <source>
        <dbReference type="Pfam" id="PF14534"/>
    </source>
</evidence>
<accession>A0A7W6ETK4</accession>
<dbReference type="InterPro" id="IPR032710">
    <property type="entry name" value="NTF2-like_dom_sf"/>
</dbReference>
<dbReference type="Gene3D" id="3.10.450.50">
    <property type="match status" value="3"/>
</dbReference>
<dbReference type="EMBL" id="JACIBY010000020">
    <property type="protein sequence ID" value="MBB3841682.1"/>
    <property type="molecule type" value="Genomic_DNA"/>
</dbReference>
<feature type="domain" description="DUF4440" evidence="2">
    <location>
        <begin position="162"/>
        <end position="252"/>
    </location>
</feature>
<dbReference type="SUPFAM" id="SSF54427">
    <property type="entry name" value="NTF2-like"/>
    <property type="match status" value="3"/>
</dbReference>
<comment type="caution">
    <text evidence="3">The sequence shown here is derived from an EMBL/GenBank/DDBJ whole genome shotgun (WGS) entry which is preliminary data.</text>
</comment>
<keyword evidence="4" id="KW-1185">Reference proteome</keyword>
<dbReference type="Proteomes" id="UP000541352">
    <property type="component" value="Unassembled WGS sequence"/>
</dbReference>